<dbReference type="NCBIfam" id="NF004349">
    <property type="entry name" value="PRK05729.1"/>
    <property type="match status" value="1"/>
</dbReference>
<evidence type="ECO:0000313" key="12">
    <source>
        <dbReference type="EMBL" id="KND21573.1"/>
    </source>
</evidence>
<dbReference type="InterPro" id="IPR009080">
    <property type="entry name" value="tRNAsynth_Ia_anticodon-bd"/>
</dbReference>
<dbReference type="InterPro" id="IPR002300">
    <property type="entry name" value="aa-tRNA-synth_Ia"/>
</dbReference>
<protein>
    <recommendedName>
        <fullName evidence="8">Valine--tRNA ligase</fullName>
        <ecNumber evidence="8">6.1.1.9</ecNumber>
    </recommendedName>
    <alternativeName>
        <fullName evidence="8">Valyl-tRNA synthetase</fullName>
        <shortName evidence="8">ValRS</shortName>
    </alternativeName>
</protein>
<dbReference type="SUPFAM" id="SSF47323">
    <property type="entry name" value="Anticodon-binding domain of a subclass of class I aminoacyl-tRNA synthetases"/>
    <property type="match status" value="1"/>
</dbReference>
<evidence type="ECO:0000256" key="4">
    <source>
        <dbReference type="ARBA" id="ARBA00022840"/>
    </source>
</evidence>
<organism evidence="12 13">
    <name type="scientific">Enhydrobacter aerosaccus</name>
    <dbReference type="NCBI Taxonomy" id="225324"/>
    <lineage>
        <taxon>Bacteria</taxon>
        <taxon>Pseudomonadati</taxon>
        <taxon>Pseudomonadota</taxon>
        <taxon>Alphaproteobacteria</taxon>
        <taxon>Hyphomicrobiales</taxon>
        <taxon>Enhydrobacter</taxon>
    </lineage>
</organism>
<gene>
    <name evidence="8" type="primary">valS</name>
    <name evidence="12" type="ORF">AFK20_09420</name>
</gene>
<dbReference type="Gene3D" id="3.40.50.620">
    <property type="entry name" value="HUPs"/>
    <property type="match status" value="2"/>
</dbReference>
<evidence type="ECO:0000313" key="13">
    <source>
        <dbReference type="Proteomes" id="UP000053900"/>
    </source>
</evidence>
<evidence type="ECO:0000256" key="2">
    <source>
        <dbReference type="ARBA" id="ARBA00022598"/>
    </source>
</evidence>
<feature type="domain" description="Methionyl/Valyl/Leucyl/Isoleucyl-tRNA synthetase anticodon-binding" evidence="10">
    <location>
        <begin position="745"/>
        <end position="898"/>
    </location>
</feature>
<dbReference type="EC" id="6.1.1.9" evidence="8"/>
<dbReference type="InterPro" id="IPR014729">
    <property type="entry name" value="Rossmann-like_a/b/a_fold"/>
</dbReference>
<dbReference type="PANTHER" id="PTHR11946:SF93">
    <property type="entry name" value="VALINE--TRNA LIGASE, CHLOROPLASTIC_MITOCHONDRIAL 2"/>
    <property type="match status" value="1"/>
</dbReference>
<comment type="similarity">
    <text evidence="8">Belongs to the class-I aminoacyl-tRNA synthetase family. ValS type 1 subfamily.</text>
</comment>
<dbReference type="PRINTS" id="PR00986">
    <property type="entry name" value="TRNASYNTHVAL"/>
</dbReference>
<dbReference type="InterPro" id="IPR001412">
    <property type="entry name" value="aa-tRNA-synth_I_CS"/>
</dbReference>
<evidence type="ECO:0000256" key="6">
    <source>
        <dbReference type="ARBA" id="ARBA00023146"/>
    </source>
</evidence>
<feature type="coiled-coil region" evidence="8">
    <location>
        <begin position="967"/>
        <end position="1029"/>
    </location>
</feature>
<dbReference type="CDD" id="cd00817">
    <property type="entry name" value="ValRS_core"/>
    <property type="match status" value="1"/>
</dbReference>
<comment type="subunit">
    <text evidence="8">Monomer.</text>
</comment>
<dbReference type="Gene3D" id="3.90.740.10">
    <property type="entry name" value="Valyl/Leucyl/Isoleucyl-tRNA synthetase, editing domain"/>
    <property type="match status" value="1"/>
</dbReference>
<evidence type="ECO:0000259" key="11">
    <source>
        <dbReference type="Pfam" id="PF10458"/>
    </source>
</evidence>
<dbReference type="CDD" id="cd07962">
    <property type="entry name" value="Anticodon_Ia_Val"/>
    <property type="match status" value="1"/>
</dbReference>
<comment type="caution">
    <text evidence="12">The sequence shown here is derived from an EMBL/GenBank/DDBJ whole genome shotgun (WGS) entry which is preliminary data.</text>
</comment>
<dbReference type="EMBL" id="LGSW01000008">
    <property type="protein sequence ID" value="KND21573.1"/>
    <property type="molecule type" value="Genomic_DNA"/>
</dbReference>
<comment type="catalytic activity">
    <reaction evidence="7 8">
        <text>tRNA(Val) + L-valine + ATP = L-valyl-tRNA(Val) + AMP + diphosphate</text>
        <dbReference type="Rhea" id="RHEA:10704"/>
        <dbReference type="Rhea" id="RHEA-COMP:9672"/>
        <dbReference type="Rhea" id="RHEA-COMP:9708"/>
        <dbReference type="ChEBI" id="CHEBI:30616"/>
        <dbReference type="ChEBI" id="CHEBI:33019"/>
        <dbReference type="ChEBI" id="CHEBI:57762"/>
        <dbReference type="ChEBI" id="CHEBI:78442"/>
        <dbReference type="ChEBI" id="CHEBI:78537"/>
        <dbReference type="ChEBI" id="CHEBI:456215"/>
        <dbReference type="EC" id="6.1.1.9"/>
    </reaction>
</comment>
<evidence type="ECO:0000259" key="9">
    <source>
        <dbReference type="Pfam" id="PF00133"/>
    </source>
</evidence>
<dbReference type="Pfam" id="PF00133">
    <property type="entry name" value="tRNA-synt_1"/>
    <property type="match status" value="1"/>
</dbReference>
<feature type="short sequence motif" description="'KMSKS' region" evidence="8">
    <location>
        <begin position="620"/>
        <end position="624"/>
    </location>
</feature>
<dbReference type="Gene3D" id="1.10.287.380">
    <property type="entry name" value="Valyl-tRNA synthetase, C-terminal domain"/>
    <property type="match status" value="1"/>
</dbReference>
<comment type="domain">
    <text evidence="8">ValRS has two distinct active sites: one for aminoacylation and one for editing. The misactivated threonine is translocated from the active site to the editing site.</text>
</comment>
<dbReference type="Proteomes" id="UP000053900">
    <property type="component" value="Unassembled WGS sequence"/>
</dbReference>
<evidence type="ECO:0000256" key="8">
    <source>
        <dbReference type="HAMAP-Rule" id="MF_02004"/>
    </source>
</evidence>
<keyword evidence="4 8" id="KW-0067">ATP-binding</keyword>
<feature type="domain" description="Valyl-tRNA synthetase tRNA-binding arm" evidence="11">
    <location>
        <begin position="965"/>
        <end position="1027"/>
    </location>
</feature>
<dbReference type="InterPro" id="IPR002303">
    <property type="entry name" value="Valyl-tRNA_ligase"/>
</dbReference>
<sequence>MSTQHQIAQALTSLENAYNPSDVENGMYQVWEDKGYFQPSYDKQQSFSIALPPPNVTGSLHMGHGFNNAIMDTLTRYHRMLGENTLWQPGTDHAGIATQMVVERQLNAQGIKRHDLGREKFLEKIWEWKAESGGNITRQIRRLGSSVDWSRERFTMDDGLSNAVKEVFVRLYEDGLIYRGKRLVNWDTKLQTALSDLEVENHDEKGSLWHFRYYLTDKNAKTQDGKNYLVVATTRPETLLGDTAVAVNPEDARYQHLIGQTVTLPITGRIVPIVGDDKAVDMEFGTGCVKITPAHDFNDYETGKRHNLPMINIFDNSAHILPEMQIFTDLQTKEPQLETTPSEYAGLERFAARKKMVEQSEAEGWLEEIKPHDLKVPKGDRSNTIVEPWLTDQWYVSIEKLAKPAIEAVEDGRTEFVPAQYKNMYMAWMRDIQDWCISRQLWWGHRIPAWYDDEGNIYVARSVYSAYDQAVQHKMQEIQSDDSQQELYKLLSAIHEKYKNLHNQKIADWLEFETLTEEINKLGIHLRQEDDVLDTWFSSALWTFSTLDWTGELNFDDYSQALKTFHPTSVLVTGFDIIFFWVARMMMMTLYFIKDKDGNPQVPFKTVYVHGLVRDGQGQKMSKSKGNVLDPIDLIDGIDLETLVAKRTTGLMNPKDAQKIEKATRKEFADGIPAFGTDALRFTFTSLASTGRDINFDLKRIEGNRNFCNKIWNATRFVLMNCVDKEGNALNIDKTANSALWELPEQWIMSRLNSTVKAIHEHMSQYRFDLVSQDIYEFIWNEYCDWYVELAKSSLNDESVSAERKAQIRYVLLNCLEVAMRFTHPIMPYITESIWQTIAPIIDKKATDSIMTAAFPTADDSLISLQTEHDMTWLQALIGAIRNIRGEMKLGNAVRLPVLLDNISDEETARLSRIENQFKSLAKVDTLTIVNAGDGADKELPLSSSSMVGQLKVLVPMKGLIDPTAELNRLAKAQEKLTKQAESLRSKLSNESFVSKAPANVVESEKAKLAEMDTQLAEMNKQIEQLKAI</sequence>
<keyword evidence="3 8" id="KW-0547">Nucleotide-binding</keyword>
<dbReference type="Pfam" id="PF10458">
    <property type="entry name" value="Val_tRNA-synt_C"/>
    <property type="match status" value="1"/>
</dbReference>
<evidence type="ECO:0000256" key="1">
    <source>
        <dbReference type="ARBA" id="ARBA00022490"/>
    </source>
</evidence>
<keyword evidence="2 8" id="KW-0436">Ligase</keyword>
<dbReference type="InterPro" id="IPR010978">
    <property type="entry name" value="tRNA-bd_arm"/>
</dbReference>
<dbReference type="InterPro" id="IPR009008">
    <property type="entry name" value="Val/Leu/Ile-tRNA-synth_edit"/>
</dbReference>
<reference evidence="12 13" key="1">
    <citation type="submission" date="2015-07" db="EMBL/GenBank/DDBJ databases">
        <title>Draft genome of Enhydrobacter aerosaccus.</title>
        <authorList>
            <person name="Wang X."/>
        </authorList>
    </citation>
    <scope>NUCLEOTIDE SEQUENCE [LARGE SCALE GENOMIC DNA]</scope>
    <source>
        <strain evidence="12 13">CGMCC9176</strain>
    </source>
</reference>
<dbReference type="InterPro" id="IPR013155">
    <property type="entry name" value="M/V/L/I-tRNA-synth_anticd-bd"/>
</dbReference>
<dbReference type="HAMAP" id="MF_02004">
    <property type="entry name" value="Val_tRNA_synth_type1"/>
    <property type="match status" value="1"/>
</dbReference>
<feature type="domain" description="Aminoacyl-tRNA synthetase class Ia" evidence="9">
    <location>
        <begin position="27"/>
        <end position="697"/>
    </location>
</feature>
<keyword evidence="13" id="KW-1185">Reference proteome</keyword>
<dbReference type="SUPFAM" id="SSF50677">
    <property type="entry name" value="ValRS/IleRS/LeuRS editing domain"/>
    <property type="match status" value="1"/>
</dbReference>
<evidence type="ECO:0000256" key="7">
    <source>
        <dbReference type="ARBA" id="ARBA00047552"/>
    </source>
</evidence>
<accession>A0ABR5IKH1</accession>
<comment type="domain">
    <text evidence="8">The C-terminal coiled-coil domain is crucial for aminoacylation activity.</text>
</comment>
<dbReference type="SUPFAM" id="SSF46589">
    <property type="entry name" value="tRNA-binding arm"/>
    <property type="match status" value="1"/>
</dbReference>
<keyword evidence="5 8" id="KW-0648">Protein biosynthesis</keyword>
<dbReference type="SUPFAM" id="SSF52374">
    <property type="entry name" value="Nucleotidylyl transferase"/>
    <property type="match status" value="1"/>
</dbReference>
<dbReference type="NCBIfam" id="TIGR00422">
    <property type="entry name" value="valS"/>
    <property type="match status" value="1"/>
</dbReference>
<dbReference type="PROSITE" id="PS00178">
    <property type="entry name" value="AA_TRNA_LIGASE_I"/>
    <property type="match status" value="1"/>
</dbReference>
<dbReference type="InterPro" id="IPR033705">
    <property type="entry name" value="Anticodon_Ia_Val"/>
</dbReference>
<keyword evidence="1 8" id="KW-0963">Cytoplasm</keyword>
<dbReference type="Gene3D" id="1.10.730.10">
    <property type="entry name" value="Isoleucyl-tRNA Synthetase, Domain 1"/>
    <property type="match status" value="1"/>
</dbReference>
<keyword evidence="8" id="KW-0175">Coiled coil</keyword>
<comment type="subcellular location">
    <subcellularLocation>
        <location evidence="8">Cytoplasm</location>
    </subcellularLocation>
</comment>
<evidence type="ECO:0000259" key="10">
    <source>
        <dbReference type="Pfam" id="PF08264"/>
    </source>
</evidence>
<dbReference type="InterPro" id="IPR037118">
    <property type="entry name" value="Val-tRNA_synth_C_sf"/>
</dbReference>
<evidence type="ECO:0000256" key="3">
    <source>
        <dbReference type="ARBA" id="ARBA00022741"/>
    </source>
</evidence>
<feature type="binding site" evidence="8">
    <location>
        <position position="623"/>
    </location>
    <ligand>
        <name>ATP</name>
        <dbReference type="ChEBI" id="CHEBI:30616"/>
    </ligand>
</feature>
<keyword evidence="6 8" id="KW-0030">Aminoacyl-tRNA synthetase</keyword>
<dbReference type="Pfam" id="PF08264">
    <property type="entry name" value="Anticodon_1"/>
    <property type="match status" value="1"/>
</dbReference>
<dbReference type="PANTHER" id="PTHR11946">
    <property type="entry name" value="VALYL-TRNA SYNTHETASES"/>
    <property type="match status" value="1"/>
</dbReference>
<dbReference type="InterPro" id="IPR019499">
    <property type="entry name" value="Val-tRNA_synth_tRNA-bd"/>
</dbReference>
<comment type="function">
    <text evidence="8">Catalyzes the attachment of valine to tRNA(Val). As ValRS can inadvertently accommodate and process structurally similar amino acids such as threonine, to avoid such errors, it has a 'posttransfer' editing activity that hydrolyzes mischarged Thr-tRNA(Val) in a tRNA-dependent manner.</text>
</comment>
<evidence type="ECO:0000256" key="5">
    <source>
        <dbReference type="ARBA" id="ARBA00022917"/>
    </source>
</evidence>
<proteinExistence type="inferred from homology"/>
<feature type="short sequence motif" description="'HIGH' region" evidence="8">
    <location>
        <begin position="54"/>
        <end position="64"/>
    </location>
</feature>
<name>A0ABR5IKH1_9HYPH</name>